<evidence type="ECO:0000313" key="1">
    <source>
        <dbReference type="EMBL" id="WWV67675.1"/>
    </source>
</evidence>
<dbReference type="EMBL" id="CP146284">
    <property type="protein sequence ID" value="WWV67675.1"/>
    <property type="molecule type" value="Genomic_DNA"/>
</dbReference>
<accession>A0ABZ2IWA1</accession>
<dbReference type="RefSeq" id="WP_338578824.1">
    <property type="nucleotide sequence ID" value="NZ_CP146284.1"/>
</dbReference>
<name>A0ABZ2IWA1_9BACT</name>
<organism evidence="1 2">
    <name type="scientific">Parabacteroides absconsus</name>
    <dbReference type="NCBI Taxonomy" id="2951805"/>
    <lineage>
        <taxon>Bacteria</taxon>
        <taxon>Pseudomonadati</taxon>
        <taxon>Bacteroidota</taxon>
        <taxon>Bacteroidia</taxon>
        <taxon>Bacteroidales</taxon>
        <taxon>Tannerellaceae</taxon>
        <taxon>Parabacteroides</taxon>
    </lineage>
</organism>
<dbReference type="InterPro" id="IPR046900">
    <property type="entry name" value="ABC-3C_MC7"/>
</dbReference>
<protein>
    <submittedName>
        <fullName evidence="1">ABC-three component system middle component 7</fullName>
    </submittedName>
</protein>
<reference evidence="1 2" key="1">
    <citation type="submission" date="2024-02" db="EMBL/GenBank/DDBJ databases">
        <title>Whole genome sequencing of Parabacteroides sp. AD58.</title>
        <authorList>
            <person name="Chaplin A.V."/>
            <person name="Pikina A.P."/>
            <person name="Sokolova S.R."/>
            <person name="Korostin D.O."/>
            <person name="Efimov B.A."/>
        </authorList>
    </citation>
    <scope>NUCLEOTIDE SEQUENCE [LARGE SCALE GENOMIC DNA]</scope>
    <source>
        <strain evidence="1 2">AD58</strain>
    </source>
</reference>
<dbReference type="Proteomes" id="UP001320603">
    <property type="component" value="Chromosome"/>
</dbReference>
<gene>
    <name evidence="1" type="ORF">NEE14_006880</name>
</gene>
<keyword evidence="2" id="KW-1185">Reference proteome</keyword>
<proteinExistence type="predicted"/>
<dbReference type="Pfam" id="PF20292">
    <property type="entry name" value="MC7"/>
    <property type="match status" value="1"/>
</dbReference>
<sequence>MKNFPSKLIPVKDSILMSMLEIVKLIPTDGISCIQLQNSVSHTMDVVEFVEAMTNLYAISYISIDENQIIRTIC</sequence>
<evidence type="ECO:0000313" key="2">
    <source>
        <dbReference type="Proteomes" id="UP001320603"/>
    </source>
</evidence>